<organism evidence="1 2">
    <name type="scientific">Trichoplax adhaerens</name>
    <name type="common">Trichoplax reptans</name>
    <dbReference type="NCBI Taxonomy" id="10228"/>
    <lineage>
        <taxon>Eukaryota</taxon>
        <taxon>Metazoa</taxon>
        <taxon>Placozoa</taxon>
        <taxon>Uniplacotomia</taxon>
        <taxon>Trichoplacea</taxon>
        <taxon>Trichoplacidae</taxon>
        <taxon>Trichoplax</taxon>
    </lineage>
</organism>
<dbReference type="RefSeq" id="XP_002108562.1">
    <property type="nucleotide sequence ID" value="XM_002108526.1"/>
</dbReference>
<reference evidence="1 2" key="1">
    <citation type="journal article" date="2008" name="Nature">
        <title>The Trichoplax genome and the nature of placozoans.</title>
        <authorList>
            <person name="Srivastava M."/>
            <person name="Begovic E."/>
            <person name="Chapman J."/>
            <person name="Putnam N.H."/>
            <person name="Hellsten U."/>
            <person name="Kawashima T."/>
            <person name="Kuo A."/>
            <person name="Mitros T."/>
            <person name="Salamov A."/>
            <person name="Carpenter M.L."/>
            <person name="Signorovitch A.Y."/>
            <person name="Moreno M.A."/>
            <person name="Kamm K."/>
            <person name="Grimwood J."/>
            <person name="Schmutz J."/>
            <person name="Shapiro H."/>
            <person name="Grigoriev I.V."/>
            <person name="Buss L.W."/>
            <person name="Schierwater B."/>
            <person name="Dellaporta S.L."/>
            <person name="Rokhsar D.S."/>
        </authorList>
    </citation>
    <scope>NUCLEOTIDE SEQUENCE [LARGE SCALE GENOMIC DNA]</scope>
    <source>
        <strain evidence="1 2">Grell-BS-1999</strain>
    </source>
</reference>
<dbReference type="InParanoid" id="B3RK21"/>
<evidence type="ECO:0000313" key="1">
    <source>
        <dbReference type="EMBL" id="EDV29360.1"/>
    </source>
</evidence>
<protein>
    <submittedName>
        <fullName evidence="1">Uncharacterized protein</fullName>
    </submittedName>
</protein>
<dbReference type="CTD" id="6748976"/>
<dbReference type="GeneID" id="6748976"/>
<keyword evidence="2" id="KW-1185">Reference proteome</keyword>
<gene>
    <name evidence="1" type="ORF">TRIADDRAFT_51595</name>
</gene>
<evidence type="ECO:0000313" key="2">
    <source>
        <dbReference type="Proteomes" id="UP000009022"/>
    </source>
</evidence>
<dbReference type="EMBL" id="DS985241">
    <property type="protein sequence ID" value="EDV29360.1"/>
    <property type="molecule type" value="Genomic_DNA"/>
</dbReference>
<dbReference type="HOGENOM" id="CLU_362635_0_0_1"/>
<accession>B3RK21</accession>
<dbReference type="Proteomes" id="UP000009022">
    <property type="component" value="Unassembled WGS sequence"/>
</dbReference>
<dbReference type="InterPro" id="IPR016024">
    <property type="entry name" value="ARM-type_fold"/>
</dbReference>
<dbReference type="AlphaFoldDB" id="B3RK21"/>
<proteinExistence type="predicted"/>
<dbReference type="KEGG" id="tad:TRIADDRAFT_51595"/>
<sequence>MIDHFFDESNHFKTADKVTCGNYQPAIPSKSSETDSPTADGILDEMTAFLADQAKNNVAIEHLKGTVDSIPAKESEKASNRVVRFETFINRDPKLKQMIEIMSAELKKPVNIYYNQHHTDDVELEEKIVSTSQLQEEYAIAFTSDIFQFIQSHNDGLLLLKYILRQELYKLICPIDNDGIDDYGIFYAKKLSHNVYAHLFALNNISNQNLKALKYVYCDFVISEFVSEERRKANHKYYQMLLAIAITYDVDQSSLKIPCTNLTKTKCSLSLDNFTSVDPSFQHIFQILELTQLVNYIDQCIDGSDEEKLLKCKWIKVVSAARSQNQLTHSDSLTPSELKDRIKRTCVIAYAIKITKWIDIVDYLNDLLEIMDYNKFYPTSLIDFILSLFKERWKSYIPESYSLRCIGWLVKILNGNDANLSCFSLQILVDIISREKQPEVCSKMMDIALTSFRRLGCYQRLWNQLEMPYQRLMLSCMDKFRHRLDGSFLSQDDITHLAWKLKMQWCINIFDPTEWAICSKAKAFITVFQLFGNRWSEEFYNHIQKCNHELFNDLLRELSEAVRDQAASIISDYMQLLQNLAKHLSYNNGMLLVIIRNLAFLCRNSNKFKVIDFIGSFLDHDWKTKAMTCQVFAYWVYATIYVSYEVKNKILPCIFKTIDRMKNEEMKSAAILIAYYIALKRADEVAVQAINQKYGNSTRRNLFRRENLYNKVKQWLKCKTKANADEFNTANAHENILFQEYAAFDRHINQFYETAHLNGLHNACKNLIINT</sequence>
<name>B3RK21_TRIAD</name>
<dbReference type="SUPFAM" id="SSF48371">
    <property type="entry name" value="ARM repeat"/>
    <property type="match status" value="1"/>
</dbReference>